<keyword evidence="4 5" id="KW-0694">RNA-binding</keyword>
<dbReference type="NCBIfam" id="NF003593">
    <property type="entry name" value="PRK05255.1-1"/>
    <property type="match status" value="1"/>
</dbReference>
<keyword evidence="3 5" id="KW-0699">rRNA-binding</keyword>
<dbReference type="InterPro" id="IPR023153">
    <property type="entry name" value="DarP_sf"/>
</dbReference>
<dbReference type="CDD" id="cd16331">
    <property type="entry name" value="YjgA-like"/>
    <property type="match status" value="1"/>
</dbReference>
<dbReference type="FunFam" id="1.10.60.30:FF:000002">
    <property type="entry name" value="UPF0307 protein YjgA"/>
    <property type="match status" value="1"/>
</dbReference>
<keyword evidence="7" id="KW-1185">Reference proteome</keyword>
<dbReference type="EMBL" id="LDJM01000021">
    <property type="protein sequence ID" value="KRG76783.1"/>
    <property type="molecule type" value="Genomic_DNA"/>
</dbReference>
<dbReference type="Pfam" id="PF04751">
    <property type="entry name" value="DarP"/>
    <property type="match status" value="1"/>
</dbReference>
<dbReference type="PANTHER" id="PTHR38101">
    <property type="entry name" value="UPF0307 PROTEIN YJGA"/>
    <property type="match status" value="1"/>
</dbReference>
<comment type="similarity">
    <text evidence="5">Belongs to the DarP family.</text>
</comment>
<evidence type="ECO:0000256" key="3">
    <source>
        <dbReference type="ARBA" id="ARBA00022730"/>
    </source>
</evidence>
<organism evidence="6 7">
    <name type="scientific">Stenotrophomonas ginsengisoli</name>
    <dbReference type="NCBI Taxonomy" id="336566"/>
    <lineage>
        <taxon>Bacteria</taxon>
        <taxon>Pseudomonadati</taxon>
        <taxon>Pseudomonadota</taxon>
        <taxon>Gammaproteobacteria</taxon>
        <taxon>Lysobacterales</taxon>
        <taxon>Lysobacteraceae</taxon>
        <taxon>Stenotrophomonas</taxon>
    </lineage>
</organism>
<dbReference type="RefSeq" id="WP_057637903.1">
    <property type="nucleotide sequence ID" value="NZ_LDJM01000021.1"/>
</dbReference>
<evidence type="ECO:0000256" key="4">
    <source>
        <dbReference type="ARBA" id="ARBA00022884"/>
    </source>
</evidence>
<evidence type="ECO:0000313" key="6">
    <source>
        <dbReference type="EMBL" id="KRG76783.1"/>
    </source>
</evidence>
<dbReference type="InterPro" id="IPR006839">
    <property type="entry name" value="DarP"/>
</dbReference>
<dbReference type="SUPFAM" id="SSF158710">
    <property type="entry name" value="PSPTO4464-like"/>
    <property type="match status" value="1"/>
</dbReference>
<dbReference type="GO" id="GO:0019843">
    <property type="term" value="F:rRNA binding"/>
    <property type="evidence" value="ECO:0007669"/>
    <property type="project" value="UniProtKB-UniRule"/>
</dbReference>
<sequence>MRGRDEETGEYLDISRSENRRNALEVLALGEQLVGLTPAQLAKLPIPEDLLPHIEYSKRITSHGARKRQLAFLAKHMRREEDATLQAIRDALDVTSEVSRREVAQMHRVEQWRDRLIAQGDAALGEFVAAFPDADRQQLRTLVRNAVAEKAKNKPPRAFRELFQVLRGLVLAAGGAALAADRDIDADDLAQDDADDAAFDLEQDIDQDDDALED</sequence>
<keyword evidence="1 5" id="KW-0963">Cytoplasm</keyword>
<comment type="subcellular location">
    <subcellularLocation>
        <location evidence="5">Cytoplasm</location>
    </subcellularLocation>
    <text evidence="5">Associates with late stage pre-50S ribosomal subunits.</text>
</comment>
<comment type="function">
    <text evidence="5">Member of a network of 50S ribosomal subunit biogenesis factors which assembles along the 30S-50S interface, preventing incorrect 23S rRNA structures from forming. Promotes peptidyl transferase center (PTC) maturation.</text>
</comment>
<dbReference type="PANTHER" id="PTHR38101:SF1">
    <property type="entry name" value="UPF0307 PROTEIN YJGA"/>
    <property type="match status" value="1"/>
</dbReference>
<proteinExistence type="inferred from homology"/>
<evidence type="ECO:0000256" key="2">
    <source>
        <dbReference type="ARBA" id="ARBA00022517"/>
    </source>
</evidence>
<dbReference type="GO" id="GO:1902626">
    <property type="term" value="P:assembly of large subunit precursor of preribosome"/>
    <property type="evidence" value="ECO:0007669"/>
    <property type="project" value="UniProtKB-UniRule"/>
</dbReference>
<dbReference type="OrthoDB" id="5293604at2"/>
<dbReference type="AlphaFoldDB" id="A0A0R0D3W5"/>
<keyword evidence="2 5" id="KW-0690">Ribosome biogenesis</keyword>
<accession>A0A0R0D3W5</accession>
<dbReference type="STRING" id="336566.ABB30_08675"/>
<dbReference type="GO" id="GO:0005829">
    <property type="term" value="C:cytosol"/>
    <property type="evidence" value="ECO:0007669"/>
    <property type="project" value="TreeGrafter"/>
</dbReference>
<dbReference type="PATRIC" id="fig|336566.3.peg.1146"/>
<gene>
    <name evidence="5" type="primary">darP</name>
    <name evidence="6" type="ORF">ABB30_08675</name>
</gene>
<name>A0A0R0D3W5_9GAMM</name>
<dbReference type="HAMAP" id="MF_00765">
    <property type="entry name" value="DarP"/>
    <property type="match status" value="1"/>
</dbReference>
<reference evidence="6 7" key="1">
    <citation type="submission" date="2015-05" db="EMBL/GenBank/DDBJ databases">
        <title>Genome sequencing and analysis of members of genus Stenotrophomonas.</title>
        <authorList>
            <person name="Patil P.P."/>
            <person name="Midha S."/>
            <person name="Patil P.B."/>
        </authorList>
    </citation>
    <scope>NUCLEOTIDE SEQUENCE [LARGE SCALE GENOMIC DNA]</scope>
    <source>
        <strain evidence="6 7">DSM 24757</strain>
    </source>
</reference>
<protein>
    <recommendedName>
        <fullName evidence="5">Dual-action ribosomal maturation protein DarP</fullName>
    </recommendedName>
    <alternativeName>
        <fullName evidence="5">Large ribosomal subunit assembly factor DarP</fullName>
    </alternativeName>
</protein>
<dbReference type="Gene3D" id="1.10.60.30">
    <property type="entry name" value="PSPTO4464-like domains"/>
    <property type="match status" value="2"/>
</dbReference>
<evidence type="ECO:0000256" key="1">
    <source>
        <dbReference type="ARBA" id="ARBA00022490"/>
    </source>
</evidence>
<dbReference type="Proteomes" id="UP000050956">
    <property type="component" value="Unassembled WGS sequence"/>
</dbReference>
<comment type="caution">
    <text evidence="6">The sequence shown here is derived from an EMBL/GenBank/DDBJ whole genome shotgun (WGS) entry which is preliminary data.</text>
</comment>
<evidence type="ECO:0000256" key="5">
    <source>
        <dbReference type="HAMAP-Rule" id="MF_00765"/>
    </source>
</evidence>
<dbReference type="GO" id="GO:0043022">
    <property type="term" value="F:ribosome binding"/>
    <property type="evidence" value="ECO:0007669"/>
    <property type="project" value="UniProtKB-UniRule"/>
</dbReference>
<evidence type="ECO:0000313" key="7">
    <source>
        <dbReference type="Proteomes" id="UP000050956"/>
    </source>
</evidence>